<dbReference type="Pfam" id="PF08031">
    <property type="entry name" value="BBE"/>
    <property type="match status" value="1"/>
</dbReference>
<accession>A0A5N6WP77</accession>
<comment type="similarity">
    <text evidence="2">Belongs to the oxygen-dependent FAD-linked oxidoreductase family.</text>
</comment>
<dbReference type="AlphaFoldDB" id="A0A5N6WP77"/>
<dbReference type="SUPFAM" id="SSF56176">
    <property type="entry name" value="FAD-binding/transporter-associated domain-like"/>
    <property type="match status" value="1"/>
</dbReference>
<reference evidence="8" key="1">
    <citation type="submission" date="2019-04" db="EMBL/GenBank/DDBJ databases">
        <title>Friends and foes A comparative genomics studyof 23 Aspergillus species from section Flavi.</title>
        <authorList>
            <consortium name="DOE Joint Genome Institute"/>
            <person name="Kjaerbolling I."/>
            <person name="Vesth T."/>
            <person name="Frisvad J.C."/>
            <person name="Nybo J.L."/>
            <person name="Theobald S."/>
            <person name="Kildgaard S."/>
            <person name="Isbrandt T."/>
            <person name="Kuo A."/>
            <person name="Sato A."/>
            <person name="Lyhne E.K."/>
            <person name="Kogle M.E."/>
            <person name="Wiebenga A."/>
            <person name="Kun R.S."/>
            <person name="Lubbers R.J."/>
            <person name="Makela M.R."/>
            <person name="Barry K."/>
            <person name="Chovatia M."/>
            <person name="Clum A."/>
            <person name="Daum C."/>
            <person name="Haridas S."/>
            <person name="He G."/>
            <person name="LaButti K."/>
            <person name="Lipzen A."/>
            <person name="Mondo S."/>
            <person name="Riley R."/>
            <person name="Salamov A."/>
            <person name="Simmons B.A."/>
            <person name="Magnuson J.K."/>
            <person name="Henrissat B."/>
            <person name="Mortensen U.H."/>
            <person name="Larsen T.O."/>
            <person name="Devries R.P."/>
            <person name="Grigoriev I.V."/>
            <person name="Machida M."/>
            <person name="Baker S.E."/>
            <person name="Andersen M.R."/>
        </authorList>
    </citation>
    <scope>NUCLEOTIDE SEQUENCE [LARGE SCALE GENOMIC DNA]</scope>
    <source>
        <strain evidence="8">CBS 130017</strain>
    </source>
</reference>
<feature type="domain" description="FAD-binding PCMH-type" evidence="6">
    <location>
        <begin position="42"/>
        <end position="221"/>
    </location>
</feature>
<proteinExistence type="inferred from homology"/>
<evidence type="ECO:0000256" key="3">
    <source>
        <dbReference type="ARBA" id="ARBA00022630"/>
    </source>
</evidence>
<dbReference type="InterPro" id="IPR050416">
    <property type="entry name" value="FAD-linked_Oxidoreductase"/>
</dbReference>
<dbReference type="Proteomes" id="UP000325945">
    <property type="component" value="Unassembled WGS sequence"/>
</dbReference>
<dbReference type="GO" id="GO:0071949">
    <property type="term" value="F:FAD binding"/>
    <property type="evidence" value="ECO:0007669"/>
    <property type="project" value="InterPro"/>
</dbReference>
<dbReference type="EMBL" id="ML741864">
    <property type="protein sequence ID" value="KAE8321629.1"/>
    <property type="molecule type" value="Genomic_DNA"/>
</dbReference>
<evidence type="ECO:0000259" key="6">
    <source>
        <dbReference type="PROSITE" id="PS51387"/>
    </source>
</evidence>
<keyword evidence="4" id="KW-0274">FAD</keyword>
<keyword evidence="5" id="KW-0560">Oxidoreductase</keyword>
<dbReference type="InterPro" id="IPR016166">
    <property type="entry name" value="FAD-bd_PCMH"/>
</dbReference>
<organism evidence="7 8">
    <name type="scientific">Aspergillus sergii</name>
    <dbReference type="NCBI Taxonomy" id="1034303"/>
    <lineage>
        <taxon>Eukaryota</taxon>
        <taxon>Fungi</taxon>
        <taxon>Dikarya</taxon>
        <taxon>Ascomycota</taxon>
        <taxon>Pezizomycotina</taxon>
        <taxon>Eurotiomycetes</taxon>
        <taxon>Eurotiomycetidae</taxon>
        <taxon>Eurotiales</taxon>
        <taxon>Aspergillaceae</taxon>
        <taxon>Aspergillus</taxon>
        <taxon>Aspergillus subgen. Circumdati</taxon>
    </lineage>
</organism>
<keyword evidence="3" id="KW-0285">Flavoprotein</keyword>
<dbReference type="Pfam" id="PF01565">
    <property type="entry name" value="FAD_binding_4"/>
    <property type="match status" value="1"/>
</dbReference>
<evidence type="ECO:0000256" key="1">
    <source>
        <dbReference type="ARBA" id="ARBA00001974"/>
    </source>
</evidence>
<dbReference type="GO" id="GO:0016491">
    <property type="term" value="F:oxidoreductase activity"/>
    <property type="evidence" value="ECO:0007669"/>
    <property type="project" value="UniProtKB-KW"/>
</dbReference>
<evidence type="ECO:0000256" key="4">
    <source>
        <dbReference type="ARBA" id="ARBA00022827"/>
    </source>
</evidence>
<keyword evidence="8" id="KW-1185">Reference proteome</keyword>
<dbReference type="Gene3D" id="3.30.465.10">
    <property type="match status" value="1"/>
</dbReference>
<evidence type="ECO:0000313" key="7">
    <source>
        <dbReference type="EMBL" id="KAE8321629.1"/>
    </source>
</evidence>
<dbReference type="PROSITE" id="PS51387">
    <property type="entry name" value="FAD_PCMH"/>
    <property type="match status" value="1"/>
</dbReference>
<dbReference type="InterPro" id="IPR036318">
    <property type="entry name" value="FAD-bd_PCMH-like_sf"/>
</dbReference>
<dbReference type="Gene3D" id="3.40.462.20">
    <property type="match status" value="1"/>
</dbReference>
<gene>
    <name evidence="7" type="ORF">BDV39DRAFT_197439</name>
</gene>
<comment type="cofactor">
    <cofactor evidence="1">
        <name>FAD</name>
        <dbReference type="ChEBI" id="CHEBI:57692"/>
    </cofactor>
</comment>
<dbReference type="InterPro" id="IPR006094">
    <property type="entry name" value="Oxid_FAD_bind_N"/>
</dbReference>
<dbReference type="InterPro" id="IPR012951">
    <property type="entry name" value="BBE"/>
</dbReference>
<dbReference type="PANTHER" id="PTHR42973:SF39">
    <property type="entry name" value="FAD-BINDING PCMH-TYPE DOMAIN-CONTAINING PROTEIN"/>
    <property type="match status" value="1"/>
</dbReference>
<protein>
    <recommendedName>
        <fullName evidence="6">FAD-binding PCMH-type domain-containing protein</fullName>
    </recommendedName>
</protein>
<evidence type="ECO:0000313" key="8">
    <source>
        <dbReference type="Proteomes" id="UP000325945"/>
    </source>
</evidence>
<sequence length="559" mass="63165">MPSADIYKDLKEKKVLGTQIPVYKSGDLEYEVSVDVANLLYRFSRPTCVVKPELPVHVEEVVKYAYDNRTPITVKNGGHSYAGLSTTNDGILLDLSRMNDVYLQHGDNPTITMQGGALWAHAYRQLVIDKVNGWVVNGGRCPTVGVSGFILGGGLGPFTRKFGMGCDSLLEATLVTGKGELVTVHKNHPDPEKRKLFWALCGAGANNFGAVITMKMSLHKLQEPRVVAGRYTWYPSTDEREEGFMEAMNSFYAADWSDSMTIDTSWFCDLKDGKGDLAVRFLTYYDGKKQVFQEEIDGHLHRDASNLEDDQTRRIQEMKNSLADNLKRRSIAEDSSRFLHETLVSQWSEETKKAIPSNKAYSIYASFVFGTGSDYEGITNTIREHMKDFKKDFRGESALLQVTFIHTGQQASQVGENETAFPWRGASRIAYIMLQWDEKWLREEMEEFCKNFKEELRTFSIDGKAGFLNFPDREICVTEDHHQAYYGRNSENIREIKQTWDPKGIFQFAPKNERDESIVTDIVPILQAALSIEEIVSASLPHLNPLMTLFSQLGAGNLS</sequence>
<evidence type="ECO:0000256" key="2">
    <source>
        <dbReference type="ARBA" id="ARBA00005466"/>
    </source>
</evidence>
<dbReference type="PANTHER" id="PTHR42973">
    <property type="entry name" value="BINDING OXIDOREDUCTASE, PUTATIVE (AFU_ORTHOLOGUE AFUA_1G17690)-RELATED"/>
    <property type="match status" value="1"/>
</dbReference>
<evidence type="ECO:0000256" key="5">
    <source>
        <dbReference type="ARBA" id="ARBA00023002"/>
    </source>
</evidence>
<dbReference type="InterPro" id="IPR016169">
    <property type="entry name" value="FAD-bd_PCMH_sub2"/>
</dbReference>
<name>A0A5N6WP77_9EURO</name>